<dbReference type="EMBL" id="JANBTX010000498">
    <property type="protein sequence ID" value="KAJ2682013.1"/>
    <property type="molecule type" value="Genomic_DNA"/>
</dbReference>
<evidence type="ECO:0000313" key="2">
    <source>
        <dbReference type="Proteomes" id="UP001151516"/>
    </source>
</evidence>
<protein>
    <submittedName>
        <fullName evidence="1">Uncharacterized protein</fullName>
    </submittedName>
</protein>
<comment type="caution">
    <text evidence="1">The sequence shown here is derived from an EMBL/GenBank/DDBJ whole genome shotgun (WGS) entry which is preliminary data.</text>
</comment>
<keyword evidence="2" id="KW-1185">Reference proteome</keyword>
<dbReference type="Proteomes" id="UP001151516">
    <property type="component" value="Unassembled WGS sequence"/>
</dbReference>
<reference evidence="1" key="1">
    <citation type="submission" date="2022-07" db="EMBL/GenBank/DDBJ databases">
        <title>Phylogenomic reconstructions and comparative analyses of Kickxellomycotina fungi.</title>
        <authorList>
            <person name="Reynolds N.K."/>
            <person name="Stajich J.E."/>
            <person name="Barry K."/>
            <person name="Grigoriev I.V."/>
            <person name="Crous P."/>
            <person name="Smith M.E."/>
        </authorList>
    </citation>
    <scope>NUCLEOTIDE SEQUENCE</scope>
    <source>
        <strain evidence="1">CBS 109367</strain>
    </source>
</reference>
<accession>A0A9W8GG57</accession>
<gene>
    <name evidence="1" type="ORF">IWW39_006161</name>
</gene>
<feature type="non-terminal residue" evidence="1">
    <location>
        <position position="459"/>
    </location>
</feature>
<dbReference type="OrthoDB" id="5516903at2759"/>
<name>A0A9W8GG57_9FUNG</name>
<proteinExistence type="predicted"/>
<sequence length="459" mass="50565">MHTRMIHLACRDPSVLHVCRAWRGALYGEFSRLVYADCRLESSAAPLAFLNPVSTKEVWLRFDGALLFGSWVVEWARKVLAHGFRELSVGSLVVVIVGRAGRTTTDTEDARCRELVGVCLRALGPRRIHFYGPSSAWGLSDYGEAGAGDKFARIYSHMAVAALSLVPTMPVPLLSSIDTEGIGHVSMRQLVAHNAHSLLYLRIWRIGPNQLRSLVFGTAGSVVFGRLRELMLALDTNDARLAEYSIAAAHFPSLEALHVLLPDNGASTRRETSLSIHEHNFLTDLFFCGPIQLRQLSFPLAWDTVELLTPQLLASVQHLTLSEVSMEGEHVLDDDESGQMLSKALGLRHVRTARLNNCALSVALPSQLECTALQRLVIPHYSLEFGQASELLRQLQKLVLLHCQLVVGSETATAVDQHSHVTGEVSIGSRYHSSTSLQVLAASLRRGERPEAVRRLANL</sequence>
<organism evidence="1 2">
    <name type="scientific">Coemansia spiralis</name>
    <dbReference type="NCBI Taxonomy" id="417178"/>
    <lineage>
        <taxon>Eukaryota</taxon>
        <taxon>Fungi</taxon>
        <taxon>Fungi incertae sedis</taxon>
        <taxon>Zoopagomycota</taxon>
        <taxon>Kickxellomycotina</taxon>
        <taxon>Kickxellomycetes</taxon>
        <taxon>Kickxellales</taxon>
        <taxon>Kickxellaceae</taxon>
        <taxon>Coemansia</taxon>
    </lineage>
</organism>
<dbReference type="SUPFAM" id="SSF52058">
    <property type="entry name" value="L domain-like"/>
    <property type="match status" value="1"/>
</dbReference>
<dbReference type="AlphaFoldDB" id="A0A9W8GG57"/>
<evidence type="ECO:0000313" key="1">
    <source>
        <dbReference type="EMBL" id="KAJ2682013.1"/>
    </source>
</evidence>